<gene>
    <name evidence="2" type="ORF">S01H4_35495</name>
</gene>
<dbReference type="AlphaFoldDB" id="X1B4P2"/>
<keyword evidence="1" id="KW-0472">Membrane</keyword>
<reference evidence="2" key="1">
    <citation type="journal article" date="2014" name="Front. Microbiol.">
        <title>High frequency of phylogenetically diverse reductive dehalogenase-homologous genes in deep subseafloor sedimentary metagenomes.</title>
        <authorList>
            <person name="Kawai M."/>
            <person name="Futagami T."/>
            <person name="Toyoda A."/>
            <person name="Takaki Y."/>
            <person name="Nishi S."/>
            <person name="Hori S."/>
            <person name="Arai W."/>
            <person name="Tsubouchi T."/>
            <person name="Morono Y."/>
            <person name="Uchiyama I."/>
            <person name="Ito T."/>
            <person name="Fujiyama A."/>
            <person name="Inagaki F."/>
            <person name="Takami H."/>
        </authorList>
    </citation>
    <scope>NUCLEOTIDE SEQUENCE</scope>
    <source>
        <strain evidence="2">Expedition CK06-06</strain>
    </source>
</reference>
<name>X1B4P2_9ZZZZ</name>
<evidence type="ECO:0000256" key="1">
    <source>
        <dbReference type="SAM" id="Phobius"/>
    </source>
</evidence>
<dbReference type="PROSITE" id="PS51257">
    <property type="entry name" value="PROKAR_LIPOPROTEIN"/>
    <property type="match status" value="1"/>
</dbReference>
<evidence type="ECO:0000313" key="2">
    <source>
        <dbReference type="EMBL" id="GAG79168.1"/>
    </source>
</evidence>
<accession>X1B4P2</accession>
<comment type="caution">
    <text evidence="2">The sequence shown here is derived from an EMBL/GenBank/DDBJ whole genome shotgun (WGS) entry which is preliminary data.</text>
</comment>
<dbReference type="EMBL" id="BART01018880">
    <property type="protein sequence ID" value="GAG79168.1"/>
    <property type="molecule type" value="Genomic_DNA"/>
</dbReference>
<feature type="non-terminal residue" evidence="2">
    <location>
        <position position="52"/>
    </location>
</feature>
<proteinExistence type="predicted"/>
<keyword evidence="1" id="KW-0812">Transmembrane</keyword>
<protein>
    <submittedName>
        <fullName evidence="2">Uncharacterized protein</fullName>
    </submittedName>
</protein>
<organism evidence="2">
    <name type="scientific">marine sediment metagenome</name>
    <dbReference type="NCBI Taxonomy" id="412755"/>
    <lineage>
        <taxon>unclassified sequences</taxon>
        <taxon>metagenomes</taxon>
        <taxon>ecological metagenomes</taxon>
    </lineage>
</organism>
<keyword evidence="1" id="KW-1133">Transmembrane helix</keyword>
<sequence length="52" mass="5558">MDPKLVWLSWLLFLASACLIVAGALILLKTHQNIGLYVNYVGVIGLGVSGCI</sequence>
<feature type="transmembrane region" description="Helical" evidence="1">
    <location>
        <begin position="6"/>
        <end position="28"/>
    </location>
</feature>